<keyword evidence="7" id="KW-0804">Transcription</keyword>
<dbReference type="InterPro" id="IPR036390">
    <property type="entry name" value="WH_DNA-bd_sf"/>
</dbReference>
<dbReference type="InterPro" id="IPR051446">
    <property type="entry name" value="HTH_trans_reg/aminotransferase"/>
</dbReference>
<dbReference type="RefSeq" id="WP_213411864.1">
    <property type="nucleotide sequence ID" value="NZ_BOVK01000023.1"/>
</dbReference>
<keyword evidence="3" id="KW-0032">Aminotransferase</keyword>
<dbReference type="InterPro" id="IPR015424">
    <property type="entry name" value="PyrdxlP-dep_Trfase"/>
</dbReference>
<evidence type="ECO:0000259" key="8">
    <source>
        <dbReference type="PROSITE" id="PS50949"/>
    </source>
</evidence>
<evidence type="ECO:0000256" key="7">
    <source>
        <dbReference type="ARBA" id="ARBA00023163"/>
    </source>
</evidence>
<gene>
    <name evidence="9" type="ORF">XYCOK13_18760</name>
</gene>
<dbReference type="PANTHER" id="PTHR46577:SF1">
    <property type="entry name" value="HTH-TYPE TRANSCRIPTIONAL REGULATORY PROTEIN GABR"/>
    <property type="match status" value="1"/>
</dbReference>
<dbReference type="InterPro" id="IPR015421">
    <property type="entry name" value="PyrdxlP-dep_Trfase_major"/>
</dbReference>
<evidence type="ECO:0000313" key="10">
    <source>
        <dbReference type="Proteomes" id="UP000677918"/>
    </source>
</evidence>
<keyword evidence="5" id="KW-0805">Transcription regulation</keyword>
<evidence type="ECO:0000313" key="9">
    <source>
        <dbReference type="EMBL" id="GIQ69052.1"/>
    </source>
</evidence>
<evidence type="ECO:0000256" key="4">
    <source>
        <dbReference type="ARBA" id="ARBA00022898"/>
    </source>
</evidence>
<dbReference type="Gene3D" id="1.10.10.10">
    <property type="entry name" value="Winged helix-like DNA-binding domain superfamily/Winged helix DNA-binding domain"/>
    <property type="match status" value="1"/>
</dbReference>
<keyword evidence="10" id="KW-1185">Reference proteome</keyword>
<accession>A0A8J4M2L5</accession>
<evidence type="ECO:0000256" key="1">
    <source>
        <dbReference type="ARBA" id="ARBA00001933"/>
    </source>
</evidence>
<dbReference type="Proteomes" id="UP000677918">
    <property type="component" value="Unassembled WGS sequence"/>
</dbReference>
<keyword evidence="4" id="KW-0663">Pyridoxal phosphate</keyword>
<protein>
    <submittedName>
        <fullName evidence="9">GntR family transcriptional regulator</fullName>
    </submittedName>
</protein>
<dbReference type="GO" id="GO:0003700">
    <property type="term" value="F:DNA-binding transcription factor activity"/>
    <property type="evidence" value="ECO:0007669"/>
    <property type="project" value="InterPro"/>
</dbReference>
<feature type="domain" description="HTH gntR-type" evidence="8">
    <location>
        <begin position="12"/>
        <end position="80"/>
    </location>
</feature>
<evidence type="ECO:0000256" key="2">
    <source>
        <dbReference type="ARBA" id="ARBA00005384"/>
    </source>
</evidence>
<dbReference type="SMART" id="SM00345">
    <property type="entry name" value="HTH_GNTR"/>
    <property type="match status" value="1"/>
</dbReference>
<dbReference type="GO" id="GO:0008483">
    <property type="term" value="F:transaminase activity"/>
    <property type="evidence" value="ECO:0007669"/>
    <property type="project" value="UniProtKB-KW"/>
</dbReference>
<comment type="cofactor">
    <cofactor evidence="1">
        <name>pyridoxal 5'-phosphate</name>
        <dbReference type="ChEBI" id="CHEBI:597326"/>
    </cofactor>
</comment>
<dbReference type="GO" id="GO:0003677">
    <property type="term" value="F:DNA binding"/>
    <property type="evidence" value="ECO:0007669"/>
    <property type="project" value="UniProtKB-KW"/>
</dbReference>
<name>A0A8J4M2L5_9BACL</name>
<dbReference type="SUPFAM" id="SSF53383">
    <property type="entry name" value="PLP-dependent transferases"/>
    <property type="match status" value="1"/>
</dbReference>
<dbReference type="InterPro" id="IPR036388">
    <property type="entry name" value="WH-like_DNA-bd_sf"/>
</dbReference>
<dbReference type="Pfam" id="PF00392">
    <property type="entry name" value="GntR"/>
    <property type="match status" value="1"/>
</dbReference>
<keyword evidence="3" id="KW-0808">Transferase</keyword>
<dbReference type="PANTHER" id="PTHR46577">
    <property type="entry name" value="HTH-TYPE TRANSCRIPTIONAL REGULATORY PROTEIN GABR"/>
    <property type="match status" value="1"/>
</dbReference>
<dbReference type="CDD" id="cd00609">
    <property type="entry name" value="AAT_like"/>
    <property type="match status" value="1"/>
</dbReference>
<keyword evidence="6" id="KW-0238">DNA-binding</keyword>
<comment type="caution">
    <text evidence="9">The sequence shown here is derived from an EMBL/GenBank/DDBJ whole genome shotgun (WGS) entry which is preliminary data.</text>
</comment>
<dbReference type="InterPro" id="IPR004839">
    <property type="entry name" value="Aminotransferase_I/II_large"/>
</dbReference>
<comment type="similarity">
    <text evidence="2">In the C-terminal section; belongs to the class-I pyridoxal-phosphate-dependent aminotransferase family.</text>
</comment>
<evidence type="ECO:0000256" key="6">
    <source>
        <dbReference type="ARBA" id="ARBA00023125"/>
    </source>
</evidence>
<sequence>MFGIYLDPASRTPVTSQLCNQLRQKIEYGELAEGTRLPPTRRLAQEFGIARNIAIDAYEQLIAEGYLIGQPGSGTYVAEGIRLTATSRSNAEMPVMIPGIDDQPKAKDLIDFTVGTPDLQSFPRKIWAKYLKTAAETAPGELYDYGDIRGVQELRVEIAAYLHRTRGMRCHSGQIMIVSGSSEGMALIAQAMRPSFASVYLEDPTIEFAQHIFFHAHYGITPMEVDASGMRLHEISRFQNGHLMLLTPSHQFPTGSILSIRRRQHAVRLAEQADAYIIEDDYDGDFRLKGVPIPSLHTLNPDRVIYVGTFSKTLAPGMRIGFLVVPPALLGRFAELKENLNLRAQAVPQAALAQFMKDGRLDRHIHKMKGIYRARRNVLVNALKQKFGDWFRIRGDEAGMHVLLEVTGEPWIDSWQHSAAFGVRVHEVEDYCLLKGKRTHQIVLGYGNVQKEDIETGIERLHQFVQHEAAYLP</sequence>
<dbReference type="AlphaFoldDB" id="A0A8J4M2L5"/>
<evidence type="ECO:0000256" key="3">
    <source>
        <dbReference type="ARBA" id="ARBA00022576"/>
    </source>
</evidence>
<dbReference type="SUPFAM" id="SSF46785">
    <property type="entry name" value="Winged helix' DNA-binding domain"/>
    <property type="match status" value="1"/>
</dbReference>
<dbReference type="Pfam" id="PF00155">
    <property type="entry name" value="Aminotran_1_2"/>
    <property type="match status" value="1"/>
</dbReference>
<dbReference type="EMBL" id="BOVK01000023">
    <property type="protein sequence ID" value="GIQ69052.1"/>
    <property type="molecule type" value="Genomic_DNA"/>
</dbReference>
<dbReference type="Gene3D" id="3.40.640.10">
    <property type="entry name" value="Type I PLP-dependent aspartate aminotransferase-like (Major domain)"/>
    <property type="match status" value="1"/>
</dbReference>
<organism evidence="9 10">
    <name type="scientific">Xylanibacillus composti</name>
    <dbReference type="NCBI Taxonomy" id="1572762"/>
    <lineage>
        <taxon>Bacteria</taxon>
        <taxon>Bacillati</taxon>
        <taxon>Bacillota</taxon>
        <taxon>Bacilli</taxon>
        <taxon>Bacillales</taxon>
        <taxon>Paenibacillaceae</taxon>
        <taxon>Xylanibacillus</taxon>
    </lineage>
</organism>
<evidence type="ECO:0000256" key="5">
    <source>
        <dbReference type="ARBA" id="ARBA00023015"/>
    </source>
</evidence>
<reference evidence="9" key="1">
    <citation type="submission" date="2021-04" db="EMBL/GenBank/DDBJ databases">
        <title>Draft genome sequence of Xylanibacillus composti strain K13.</title>
        <authorList>
            <person name="Uke A."/>
            <person name="Chhe C."/>
            <person name="Baramee S."/>
            <person name="Kosugi A."/>
        </authorList>
    </citation>
    <scope>NUCLEOTIDE SEQUENCE</scope>
    <source>
        <strain evidence="9">K13</strain>
    </source>
</reference>
<dbReference type="GO" id="GO:0030170">
    <property type="term" value="F:pyridoxal phosphate binding"/>
    <property type="evidence" value="ECO:0007669"/>
    <property type="project" value="InterPro"/>
</dbReference>
<proteinExistence type="inferred from homology"/>
<dbReference type="CDD" id="cd07377">
    <property type="entry name" value="WHTH_GntR"/>
    <property type="match status" value="1"/>
</dbReference>
<dbReference type="PROSITE" id="PS50949">
    <property type="entry name" value="HTH_GNTR"/>
    <property type="match status" value="1"/>
</dbReference>
<dbReference type="InterPro" id="IPR000524">
    <property type="entry name" value="Tscrpt_reg_HTH_GntR"/>
</dbReference>